<evidence type="ECO:0000313" key="3">
    <source>
        <dbReference type="Proteomes" id="UP000297280"/>
    </source>
</evidence>
<reference evidence="2 3" key="1">
    <citation type="submission" date="2017-12" db="EMBL/GenBank/DDBJ databases">
        <title>Comparative genomics of Botrytis spp.</title>
        <authorList>
            <person name="Valero-Jimenez C.A."/>
            <person name="Tapia P."/>
            <person name="Veloso J."/>
            <person name="Silva-Moreno E."/>
            <person name="Staats M."/>
            <person name="Valdes J.H."/>
            <person name="Van Kan J.A.L."/>
        </authorList>
    </citation>
    <scope>NUCLEOTIDE SEQUENCE [LARGE SCALE GENOMIC DNA]</scope>
    <source>
        <strain evidence="2 3">MUCL3349</strain>
    </source>
</reference>
<dbReference type="AlphaFoldDB" id="A0A4Z1KL79"/>
<dbReference type="EMBL" id="PQXO01000273">
    <property type="protein sequence ID" value="TGO86813.1"/>
    <property type="molecule type" value="Genomic_DNA"/>
</dbReference>
<comment type="caution">
    <text evidence="2">The sequence shown here is derived from an EMBL/GenBank/DDBJ whole genome shotgun (WGS) entry which is preliminary data.</text>
</comment>
<dbReference type="Proteomes" id="UP000297280">
    <property type="component" value="Unassembled WGS sequence"/>
</dbReference>
<keyword evidence="3" id="KW-1185">Reference proteome</keyword>
<organism evidence="2 3">
    <name type="scientific">Botrytis porri</name>
    <dbReference type="NCBI Taxonomy" id="87229"/>
    <lineage>
        <taxon>Eukaryota</taxon>
        <taxon>Fungi</taxon>
        <taxon>Dikarya</taxon>
        <taxon>Ascomycota</taxon>
        <taxon>Pezizomycotina</taxon>
        <taxon>Leotiomycetes</taxon>
        <taxon>Helotiales</taxon>
        <taxon>Sclerotiniaceae</taxon>
        <taxon>Botrytis</taxon>
    </lineage>
</organism>
<gene>
    <name evidence="2" type="ORF">BPOR_0274g00040</name>
</gene>
<accession>A0A4Z1KL79</accession>
<sequence>MVLWLLAMHKLSVGGPVCSYHNDYARGRRTKIQPNPNYKTDPQHSAPQDNNRPLPMTSRPVSGRASVDVNSQSCDCEVGRLQGVGLKVSMPQSSELLVSILGRWTTIKIELCTAVSAILERLQLAPSSKTPRSKFPEL</sequence>
<evidence type="ECO:0000313" key="2">
    <source>
        <dbReference type="EMBL" id="TGO86813.1"/>
    </source>
</evidence>
<feature type="region of interest" description="Disordered" evidence="1">
    <location>
        <begin position="29"/>
        <end position="68"/>
    </location>
</feature>
<proteinExistence type="predicted"/>
<protein>
    <submittedName>
        <fullName evidence="2">Uncharacterized protein</fullName>
    </submittedName>
</protein>
<evidence type="ECO:0000256" key="1">
    <source>
        <dbReference type="SAM" id="MobiDB-lite"/>
    </source>
</evidence>
<dbReference type="OrthoDB" id="10457814at2759"/>
<feature type="compositionally biased region" description="Polar residues" evidence="1">
    <location>
        <begin position="32"/>
        <end position="51"/>
    </location>
</feature>
<name>A0A4Z1KL79_9HELO</name>